<dbReference type="EMBL" id="JABSTV010001255">
    <property type="protein sequence ID" value="KAH7935566.1"/>
    <property type="molecule type" value="Genomic_DNA"/>
</dbReference>
<feature type="region of interest" description="Disordered" evidence="1">
    <location>
        <begin position="224"/>
        <end position="262"/>
    </location>
</feature>
<sequence>MYYLSVCAANVTQGCFFVQELEDSLLNPKSLVVPDICARLLRFITRQSSVLISNFDESLCELLQEKEVQFTKGPWRDLSPGDKLLTVKWLLDYVYESREEELSEFLDDHFDAEDLRGIRVGQDALDNVYWYLEDLRLYRELCPKKPQRSREWDCVCLTVSDWQGFLKQFRKSSNPREKQLHTFLSSHLFPIVQAQAQALKCEERDLETENRWLLEREQHEVLLPRPGSDMKCNGAPSVDKAATEPQPAAAADECGPKAAPAKEAAPTCPAEAAGAGNVGRAPGTPVSAADVAASGGVLVNGGGSLPPVTGPPLPDSGPPMSMLGDNPGDGMVAGNKDNPGALGVPTCESFTFIFVTIESVMML</sequence>
<evidence type="ECO:0000313" key="2">
    <source>
        <dbReference type="EMBL" id="KAH7935566.1"/>
    </source>
</evidence>
<reference evidence="2" key="1">
    <citation type="journal article" date="2020" name="Cell">
        <title>Large-Scale Comparative Analyses of Tick Genomes Elucidate Their Genetic Diversity and Vector Capacities.</title>
        <authorList>
            <consortium name="Tick Genome and Microbiome Consortium (TIGMIC)"/>
            <person name="Jia N."/>
            <person name="Wang J."/>
            <person name="Shi W."/>
            <person name="Du L."/>
            <person name="Sun Y."/>
            <person name="Zhan W."/>
            <person name="Jiang J.F."/>
            <person name="Wang Q."/>
            <person name="Zhang B."/>
            <person name="Ji P."/>
            <person name="Bell-Sakyi L."/>
            <person name="Cui X.M."/>
            <person name="Yuan T.T."/>
            <person name="Jiang B.G."/>
            <person name="Yang W.F."/>
            <person name="Lam T.T."/>
            <person name="Chang Q.C."/>
            <person name="Ding S.J."/>
            <person name="Wang X.J."/>
            <person name="Zhu J.G."/>
            <person name="Ruan X.D."/>
            <person name="Zhao L."/>
            <person name="Wei J.T."/>
            <person name="Ye R.Z."/>
            <person name="Que T.C."/>
            <person name="Du C.H."/>
            <person name="Zhou Y.H."/>
            <person name="Cheng J.X."/>
            <person name="Dai P.F."/>
            <person name="Guo W.B."/>
            <person name="Han X.H."/>
            <person name="Huang E.J."/>
            <person name="Li L.F."/>
            <person name="Wei W."/>
            <person name="Gao Y.C."/>
            <person name="Liu J.Z."/>
            <person name="Shao H.Z."/>
            <person name="Wang X."/>
            <person name="Wang C.C."/>
            <person name="Yang T.C."/>
            <person name="Huo Q.B."/>
            <person name="Li W."/>
            <person name="Chen H.Y."/>
            <person name="Chen S.E."/>
            <person name="Zhou L.G."/>
            <person name="Ni X.B."/>
            <person name="Tian J.H."/>
            <person name="Sheng Y."/>
            <person name="Liu T."/>
            <person name="Pan Y.S."/>
            <person name="Xia L.Y."/>
            <person name="Li J."/>
            <person name="Zhao F."/>
            <person name="Cao W.C."/>
        </authorList>
    </citation>
    <scope>NUCLEOTIDE SEQUENCE</scope>
    <source>
        <strain evidence="2">Rsan-2018</strain>
    </source>
</reference>
<dbReference type="GO" id="GO:0006355">
    <property type="term" value="P:regulation of DNA-templated transcription"/>
    <property type="evidence" value="ECO:0007669"/>
    <property type="project" value="InterPro"/>
</dbReference>
<protein>
    <submittedName>
        <fullName evidence="2">Uncharacterized protein</fullName>
    </submittedName>
</protein>
<keyword evidence="3" id="KW-1185">Reference proteome</keyword>
<proteinExistence type="predicted"/>
<organism evidence="2 3">
    <name type="scientific">Rhipicephalus sanguineus</name>
    <name type="common">Brown dog tick</name>
    <name type="synonym">Ixodes sanguineus</name>
    <dbReference type="NCBI Taxonomy" id="34632"/>
    <lineage>
        <taxon>Eukaryota</taxon>
        <taxon>Metazoa</taxon>
        <taxon>Ecdysozoa</taxon>
        <taxon>Arthropoda</taxon>
        <taxon>Chelicerata</taxon>
        <taxon>Arachnida</taxon>
        <taxon>Acari</taxon>
        <taxon>Parasitiformes</taxon>
        <taxon>Ixodida</taxon>
        <taxon>Ixodoidea</taxon>
        <taxon>Ixodidae</taxon>
        <taxon>Rhipicephalinae</taxon>
        <taxon>Rhipicephalus</taxon>
        <taxon>Rhipicephalus</taxon>
    </lineage>
</organism>
<feature type="compositionally biased region" description="Low complexity" evidence="1">
    <location>
        <begin position="243"/>
        <end position="262"/>
    </location>
</feature>
<name>A0A9D4SNC5_RHISA</name>
<reference evidence="2" key="2">
    <citation type="submission" date="2021-09" db="EMBL/GenBank/DDBJ databases">
        <authorList>
            <person name="Jia N."/>
            <person name="Wang J."/>
            <person name="Shi W."/>
            <person name="Du L."/>
            <person name="Sun Y."/>
            <person name="Zhan W."/>
            <person name="Jiang J."/>
            <person name="Wang Q."/>
            <person name="Zhang B."/>
            <person name="Ji P."/>
            <person name="Sakyi L.B."/>
            <person name="Cui X."/>
            <person name="Yuan T."/>
            <person name="Jiang B."/>
            <person name="Yang W."/>
            <person name="Lam T.T.-Y."/>
            <person name="Chang Q."/>
            <person name="Ding S."/>
            <person name="Wang X."/>
            <person name="Zhu J."/>
            <person name="Ruan X."/>
            <person name="Zhao L."/>
            <person name="Wei J."/>
            <person name="Que T."/>
            <person name="Du C."/>
            <person name="Cheng J."/>
            <person name="Dai P."/>
            <person name="Han X."/>
            <person name="Huang E."/>
            <person name="Gao Y."/>
            <person name="Liu J."/>
            <person name="Shao H."/>
            <person name="Ye R."/>
            <person name="Li L."/>
            <person name="Wei W."/>
            <person name="Wang X."/>
            <person name="Wang C."/>
            <person name="Huo Q."/>
            <person name="Li W."/>
            <person name="Guo W."/>
            <person name="Chen H."/>
            <person name="Chen S."/>
            <person name="Zhou L."/>
            <person name="Zhou L."/>
            <person name="Ni X."/>
            <person name="Tian J."/>
            <person name="Zhou Y."/>
            <person name="Sheng Y."/>
            <person name="Liu T."/>
            <person name="Pan Y."/>
            <person name="Xia L."/>
            <person name="Li J."/>
            <person name="Zhao F."/>
            <person name="Cao W."/>
        </authorList>
    </citation>
    <scope>NUCLEOTIDE SEQUENCE</scope>
    <source>
        <strain evidence="2">Rsan-2018</strain>
        <tissue evidence="2">Larvae</tissue>
    </source>
</reference>
<dbReference type="PANTHER" id="PTHR14296">
    <property type="entry name" value="REMODELING AND SPACING FACTOR 1"/>
    <property type="match status" value="1"/>
</dbReference>
<gene>
    <name evidence="2" type="ORF">HPB52_009942</name>
</gene>
<dbReference type="GO" id="GO:0031213">
    <property type="term" value="C:RSF complex"/>
    <property type="evidence" value="ECO:0007669"/>
    <property type="project" value="InterPro"/>
</dbReference>
<dbReference type="AlphaFoldDB" id="A0A9D4SNC5"/>
<accession>A0A9D4SNC5</accession>
<evidence type="ECO:0000313" key="3">
    <source>
        <dbReference type="Proteomes" id="UP000821837"/>
    </source>
</evidence>
<feature type="compositionally biased region" description="Pro residues" evidence="1">
    <location>
        <begin position="308"/>
        <end position="317"/>
    </location>
</feature>
<dbReference type="InterPro" id="IPR028938">
    <property type="entry name" value="Rsf1-like"/>
</dbReference>
<evidence type="ECO:0000256" key="1">
    <source>
        <dbReference type="SAM" id="MobiDB-lite"/>
    </source>
</evidence>
<comment type="caution">
    <text evidence="2">The sequence shown here is derived from an EMBL/GenBank/DDBJ whole genome shotgun (WGS) entry which is preliminary data.</text>
</comment>
<dbReference type="Proteomes" id="UP000821837">
    <property type="component" value="Unassembled WGS sequence"/>
</dbReference>
<feature type="region of interest" description="Disordered" evidence="1">
    <location>
        <begin position="302"/>
        <end position="328"/>
    </location>
</feature>
<dbReference type="PANTHER" id="PTHR14296:SF3">
    <property type="entry name" value="DIKAR, ISOFORM F"/>
    <property type="match status" value="1"/>
</dbReference>
<dbReference type="VEuPathDB" id="VectorBase:RSAN_041110"/>